<evidence type="ECO:0000256" key="1">
    <source>
        <dbReference type="SAM" id="SignalP"/>
    </source>
</evidence>
<evidence type="ECO:0000313" key="3">
    <source>
        <dbReference type="Proteomes" id="UP000282574"/>
    </source>
</evidence>
<accession>A0AB37UE63</accession>
<evidence type="ECO:0000313" key="2">
    <source>
        <dbReference type="EMBL" id="RUT06354.1"/>
    </source>
</evidence>
<feature type="chain" id="PRO_5044344807" evidence="1">
    <location>
        <begin position="26"/>
        <end position="214"/>
    </location>
</feature>
<gene>
    <name evidence="2" type="ORF">DSM107010_52370</name>
</gene>
<name>A0AB37UE63_9CYAN</name>
<comment type="caution">
    <text evidence="2">The sequence shown here is derived from an EMBL/GenBank/DDBJ whole genome shotgun (WGS) entry which is preliminary data.</text>
</comment>
<keyword evidence="3" id="KW-1185">Reference proteome</keyword>
<dbReference type="AlphaFoldDB" id="A0AB37UE63"/>
<dbReference type="Proteomes" id="UP000282574">
    <property type="component" value="Unassembled WGS sequence"/>
</dbReference>
<reference evidence="2 3" key="1">
    <citation type="journal article" date="2019" name="Genome Biol. Evol.">
        <title>Day and night: Metabolic profiles and evolutionary relationships of six axenic non-marine cyanobacteria.</title>
        <authorList>
            <person name="Will S.E."/>
            <person name="Henke P."/>
            <person name="Boedeker C."/>
            <person name="Huang S."/>
            <person name="Brinkmann H."/>
            <person name="Rohde M."/>
            <person name="Jarek M."/>
            <person name="Friedl T."/>
            <person name="Seufert S."/>
            <person name="Schumacher M."/>
            <person name="Overmann J."/>
            <person name="Neumann-Schaal M."/>
            <person name="Petersen J."/>
        </authorList>
    </citation>
    <scope>NUCLEOTIDE SEQUENCE [LARGE SCALE GENOMIC DNA]</scope>
    <source>
        <strain evidence="2 3">SAG 39.79</strain>
    </source>
</reference>
<dbReference type="EMBL" id="RSCK01000067">
    <property type="protein sequence ID" value="RUT06354.1"/>
    <property type="molecule type" value="Genomic_DNA"/>
</dbReference>
<protein>
    <submittedName>
        <fullName evidence="2">Uncharacterized protein</fullName>
    </submittedName>
</protein>
<sequence>MNAKKVSAIIAALGTLTIGILPASAEVVATKTADGGIVVSGLTDYSSYTIEYSGAPKIRRASANACGVIALSDSESYPIDSSSSFTRGGTSYTMASLTVGAAPKCSDGNLAATPPASVFKDSNGNVYITGLTAYSNTEITYNSVPSTRRAKANACGIVALRNDANYPLSSSPVMVKSEAGSEVSNFTPNSLTTSDSPICVKGKTYFPEGWSMGS</sequence>
<organism evidence="2 3">
    <name type="scientific">Chroococcidiopsis cubana SAG 39.79</name>
    <dbReference type="NCBI Taxonomy" id="388085"/>
    <lineage>
        <taxon>Bacteria</taxon>
        <taxon>Bacillati</taxon>
        <taxon>Cyanobacteriota</taxon>
        <taxon>Cyanophyceae</taxon>
        <taxon>Chroococcidiopsidales</taxon>
        <taxon>Chroococcidiopsidaceae</taxon>
        <taxon>Chroococcidiopsis</taxon>
    </lineage>
</organism>
<dbReference type="RefSeq" id="WP_106168147.1">
    <property type="nucleotide sequence ID" value="NZ_JAVKZF010000004.1"/>
</dbReference>
<keyword evidence="1" id="KW-0732">Signal</keyword>
<feature type="signal peptide" evidence="1">
    <location>
        <begin position="1"/>
        <end position="25"/>
    </location>
</feature>
<proteinExistence type="predicted"/>